<dbReference type="EMBL" id="JAKLUA010000015">
    <property type="protein sequence ID" value="MCG2671685.1"/>
    <property type="molecule type" value="Genomic_DNA"/>
</dbReference>
<sequence length="139" mass="15784">MSSDELNEGSEIGADHPSEQEEQQQQIDSQRDHHAIAREQQHSRDRGAGDNHRQERCGRKAAEAVGRAYAAHEHEQRDRRAELRFDDTEQRQDPEHEARVEDDRDDTGSDELAIGVLGGEFDAAQAKPLDQPDHADREQ</sequence>
<organism evidence="2 3">
    <name type="scientific">Bradyrhizobium zhengyangense</name>
    <dbReference type="NCBI Taxonomy" id="2911009"/>
    <lineage>
        <taxon>Bacteria</taxon>
        <taxon>Pseudomonadati</taxon>
        <taxon>Pseudomonadota</taxon>
        <taxon>Alphaproteobacteria</taxon>
        <taxon>Hyphomicrobiales</taxon>
        <taxon>Nitrobacteraceae</taxon>
        <taxon>Bradyrhizobium</taxon>
    </lineage>
</organism>
<feature type="compositionally biased region" description="Basic and acidic residues" evidence="1">
    <location>
        <begin position="29"/>
        <end position="62"/>
    </location>
</feature>
<feature type="region of interest" description="Disordered" evidence="1">
    <location>
        <begin position="1"/>
        <end position="139"/>
    </location>
</feature>
<keyword evidence="3" id="KW-1185">Reference proteome</keyword>
<dbReference type="Proteomes" id="UP001139012">
    <property type="component" value="Unassembled WGS sequence"/>
</dbReference>
<dbReference type="RefSeq" id="WP_237873107.1">
    <property type="nucleotide sequence ID" value="NZ_JAKLUA010000015.1"/>
</dbReference>
<comment type="caution">
    <text evidence="2">The sequence shown here is derived from an EMBL/GenBank/DDBJ whole genome shotgun (WGS) entry which is preliminary data.</text>
</comment>
<evidence type="ECO:0000313" key="2">
    <source>
        <dbReference type="EMBL" id="MCG2671685.1"/>
    </source>
</evidence>
<gene>
    <name evidence="2" type="ORF">L6637_32505</name>
</gene>
<name>A0ABS9LXB8_9BRAD</name>
<proteinExistence type="predicted"/>
<evidence type="ECO:0000256" key="1">
    <source>
        <dbReference type="SAM" id="MobiDB-lite"/>
    </source>
</evidence>
<reference evidence="2" key="1">
    <citation type="submission" date="2022-01" db="EMBL/GenBank/DDBJ databases">
        <title>Genome sequnece data of strain Bradyrhizobium sp. nov.</title>
        <authorList>
            <person name="Zhang J."/>
        </authorList>
    </citation>
    <scope>NUCLEOTIDE SEQUENCE</scope>
    <source>
        <strain evidence="2">WYCCWR 12774</strain>
    </source>
</reference>
<feature type="compositionally biased region" description="Basic and acidic residues" evidence="1">
    <location>
        <begin position="130"/>
        <end position="139"/>
    </location>
</feature>
<evidence type="ECO:0000313" key="3">
    <source>
        <dbReference type="Proteomes" id="UP001139012"/>
    </source>
</evidence>
<feature type="compositionally biased region" description="Basic and acidic residues" evidence="1">
    <location>
        <begin position="70"/>
        <end position="102"/>
    </location>
</feature>
<protein>
    <submittedName>
        <fullName evidence="2">Uncharacterized protein</fullName>
    </submittedName>
</protein>
<accession>A0ABS9LXB8</accession>